<keyword evidence="4" id="KW-1185">Reference proteome</keyword>
<dbReference type="GO" id="GO:0009451">
    <property type="term" value="P:RNA modification"/>
    <property type="evidence" value="ECO:0007669"/>
    <property type="project" value="InterPro"/>
</dbReference>
<evidence type="ECO:0000256" key="1">
    <source>
        <dbReference type="ARBA" id="ARBA00022737"/>
    </source>
</evidence>
<name>A0AAD9U802_9ROSI</name>
<dbReference type="AlphaFoldDB" id="A0AAD9U802"/>
<dbReference type="PROSITE" id="PS51375">
    <property type="entry name" value="PPR"/>
    <property type="match status" value="1"/>
</dbReference>
<evidence type="ECO:0000313" key="4">
    <source>
        <dbReference type="Proteomes" id="UP001280121"/>
    </source>
</evidence>
<accession>A0AAD9U802</accession>
<dbReference type="InterPro" id="IPR011990">
    <property type="entry name" value="TPR-like_helical_dom_sf"/>
</dbReference>
<organism evidence="3 4">
    <name type="scientific">Dipteronia dyeriana</name>
    <dbReference type="NCBI Taxonomy" id="168575"/>
    <lineage>
        <taxon>Eukaryota</taxon>
        <taxon>Viridiplantae</taxon>
        <taxon>Streptophyta</taxon>
        <taxon>Embryophyta</taxon>
        <taxon>Tracheophyta</taxon>
        <taxon>Spermatophyta</taxon>
        <taxon>Magnoliopsida</taxon>
        <taxon>eudicotyledons</taxon>
        <taxon>Gunneridae</taxon>
        <taxon>Pentapetalae</taxon>
        <taxon>rosids</taxon>
        <taxon>malvids</taxon>
        <taxon>Sapindales</taxon>
        <taxon>Sapindaceae</taxon>
        <taxon>Hippocastanoideae</taxon>
        <taxon>Acereae</taxon>
        <taxon>Dipteronia</taxon>
    </lineage>
</organism>
<dbReference type="PANTHER" id="PTHR24015">
    <property type="entry name" value="OS07G0578800 PROTEIN-RELATED"/>
    <property type="match status" value="1"/>
</dbReference>
<evidence type="ECO:0008006" key="5">
    <source>
        <dbReference type="Google" id="ProtNLM"/>
    </source>
</evidence>
<dbReference type="GO" id="GO:0003723">
    <property type="term" value="F:RNA binding"/>
    <property type="evidence" value="ECO:0007669"/>
    <property type="project" value="InterPro"/>
</dbReference>
<protein>
    <recommendedName>
        <fullName evidence="5">Pentatricopeptide repeat-containing protein</fullName>
    </recommendedName>
</protein>
<dbReference type="InterPro" id="IPR002885">
    <property type="entry name" value="PPR_rpt"/>
</dbReference>
<feature type="repeat" description="PPR" evidence="2">
    <location>
        <begin position="45"/>
        <end position="79"/>
    </location>
</feature>
<dbReference type="Gene3D" id="1.25.40.10">
    <property type="entry name" value="Tetratricopeptide repeat domain"/>
    <property type="match status" value="1"/>
</dbReference>
<dbReference type="EMBL" id="JANJYI010000005">
    <property type="protein sequence ID" value="KAK2649616.1"/>
    <property type="molecule type" value="Genomic_DNA"/>
</dbReference>
<keyword evidence="1" id="KW-0677">Repeat</keyword>
<proteinExistence type="predicted"/>
<evidence type="ECO:0000256" key="2">
    <source>
        <dbReference type="PROSITE-ProRule" id="PRU00708"/>
    </source>
</evidence>
<sequence length="108" mass="12008">MASTRLGSQLKSELRPQQRVLICCDEGGADEMVGEKVSDEIPNLNVVVWTSLIAVYINNDCVGDTIRVFKDMESLYVEPNETILVHVLVACTRSRDLGTMKLVHSRVS</sequence>
<dbReference type="Proteomes" id="UP001280121">
    <property type="component" value="Unassembled WGS sequence"/>
</dbReference>
<dbReference type="InterPro" id="IPR046960">
    <property type="entry name" value="PPR_At4g14850-like_plant"/>
</dbReference>
<gene>
    <name evidence="3" type="ORF">Ddye_017105</name>
</gene>
<reference evidence="3" key="1">
    <citation type="journal article" date="2023" name="Plant J.">
        <title>Genome sequences and population genomics provide insights into the demographic history, inbreeding, and mutation load of two 'living fossil' tree species of Dipteronia.</title>
        <authorList>
            <person name="Feng Y."/>
            <person name="Comes H.P."/>
            <person name="Chen J."/>
            <person name="Zhu S."/>
            <person name="Lu R."/>
            <person name="Zhang X."/>
            <person name="Li P."/>
            <person name="Qiu J."/>
            <person name="Olsen K.M."/>
            <person name="Qiu Y."/>
        </authorList>
    </citation>
    <scope>NUCLEOTIDE SEQUENCE</scope>
    <source>
        <strain evidence="3">KIB01</strain>
    </source>
</reference>
<comment type="caution">
    <text evidence="3">The sequence shown here is derived from an EMBL/GenBank/DDBJ whole genome shotgun (WGS) entry which is preliminary data.</text>
</comment>
<evidence type="ECO:0000313" key="3">
    <source>
        <dbReference type="EMBL" id="KAK2649616.1"/>
    </source>
</evidence>